<proteinExistence type="inferred from homology"/>
<comment type="catalytic activity">
    <reaction evidence="8">
        <text>S-hydroxy-S-oxy-L-cysteinyl-[peroxiredoxin] + [protein]-dithiol + ATP = S-hydroxy-L-cysteinyl-[peroxiredoxin] + [protein]-disulfide + ADP + phosphate</text>
        <dbReference type="Rhea" id="RHEA:17545"/>
        <dbReference type="Rhea" id="RHEA-COMP:10593"/>
        <dbReference type="Rhea" id="RHEA-COMP:10594"/>
        <dbReference type="Rhea" id="RHEA-COMP:13681"/>
        <dbReference type="Rhea" id="RHEA-COMP:17976"/>
        <dbReference type="ChEBI" id="CHEBI:29950"/>
        <dbReference type="ChEBI" id="CHEBI:30616"/>
        <dbReference type="ChEBI" id="CHEBI:43474"/>
        <dbReference type="ChEBI" id="CHEBI:50058"/>
        <dbReference type="ChEBI" id="CHEBI:61973"/>
        <dbReference type="ChEBI" id="CHEBI:61974"/>
        <dbReference type="ChEBI" id="CHEBI:456216"/>
        <dbReference type="EC" id="1.8.98.2"/>
    </reaction>
</comment>
<dbReference type="Proteomes" id="UP000193467">
    <property type="component" value="Unassembled WGS sequence"/>
</dbReference>
<evidence type="ECO:0000256" key="3">
    <source>
        <dbReference type="ARBA" id="ARBA00022741"/>
    </source>
</evidence>
<evidence type="ECO:0000256" key="4">
    <source>
        <dbReference type="ARBA" id="ARBA00022840"/>
    </source>
</evidence>
<dbReference type="EMBL" id="MCGR01000002">
    <property type="protein sequence ID" value="ORY91626.1"/>
    <property type="molecule type" value="Genomic_DNA"/>
</dbReference>
<feature type="region of interest" description="Disordered" evidence="9">
    <location>
        <begin position="1"/>
        <end position="20"/>
    </location>
</feature>
<dbReference type="InParanoid" id="A0A1Y2G2M5"/>
<evidence type="ECO:0000256" key="5">
    <source>
        <dbReference type="ARBA" id="ARBA00022862"/>
    </source>
</evidence>
<dbReference type="InterPro" id="IPR036086">
    <property type="entry name" value="ParB/Sulfiredoxin_sf"/>
</dbReference>
<name>A0A1Y2G2M5_9BASI</name>
<comment type="similarity">
    <text evidence="1">Belongs to the sulfiredoxin family.</text>
</comment>
<dbReference type="GO" id="GO:0005737">
    <property type="term" value="C:cytoplasm"/>
    <property type="evidence" value="ECO:0007669"/>
    <property type="project" value="TreeGrafter"/>
</dbReference>
<dbReference type="GO" id="GO:0032542">
    <property type="term" value="F:sulfiredoxin activity"/>
    <property type="evidence" value="ECO:0007669"/>
    <property type="project" value="InterPro"/>
</dbReference>
<dbReference type="InterPro" id="IPR003115">
    <property type="entry name" value="ParB_N"/>
</dbReference>
<dbReference type="InterPro" id="IPR016692">
    <property type="entry name" value="Sulfiredoxin"/>
</dbReference>
<dbReference type="SUPFAM" id="SSF110849">
    <property type="entry name" value="ParB/Sulfiredoxin"/>
    <property type="match status" value="1"/>
</dbReference>
<organism evidence="11 12">
    <name type="scientific">Leucosporidium creatinivorum</name>
    <dbReference type="NCBI Taxonomy" id="106004"/>
    <lineage>
        <taxon>Eukaryota</taxon>
        <taxon>Fungi</taxon>
        <taxon>Dikarya</taxon>
        <taxon>Basidiomycota</taxon>
        <taxon>Pucciniomycotina</taxon>
        <taxon>Microbotryomycetes</taxon>
        <taxon>Leucosporidiales</taxon>
        <taxon>Leucosporidium</taxon>
    </lineage>
</organism>
<keyword evidence="3" id="KW-0547">Nucleotide-binding</keyword>
<dbReference type="Pfam" id="PF02195">
    <property type="entry name" value="ParB_N"/>
    <property type="match status" value="1"/>
</dbReference>
<evidence type="ECO:0000256" key="2">
    <source>
        <dbReference type="ARBA" id="ARBA00013055"/>
    </source>
</evidence>
<accession>A0A1Y2G2M5</accession>
<evidence type="ECO:0000259" key="10">
    <source>
        <dbReference type="Pfam" id="PF02195"/>
    </source>
</evidence>
<evidence type="ECO:0000313" key="11">
    <source>
        <dbReference type="EMBL" id="ORY91626.1"/>
    </source>
</evidence>
<keyword evidence="5" id="KW-0049">Antioxidant</keyword>
<gene>
    <name evidence="11" type="ORF">BCR35DRAFT_298864</name>
</gene>
<evidence type="ECO:0000256" key="1">
    <source>
        <dbReference type="ARBA" id="ARBA00009609"/>
    </source>
</evidence>
<protein>
    <recommendedName>
        <fullName evidence="2">sulfiredoxin</fullName>
        <ecNumber evidence="2">1.8.98.2</ecNumber>
    </recommendedName>
</protein>
<dbReference type="CDD" id="cd16395">
    <property type="entry name" value="Srx"/>
    <property type="match status" value="1"/>
</dbReference>
<feature type="compositionally biased region" description="Polar residues" evidence="9">
    <location>
        <begin position="1"/>
        <end position="12"/>
    </location>
</feature>
<dbReference type="FunCoup" id="A0A1Y2G2M5">
    <property type="interactions" value="274"/>
</dbReference>
<dbReference type="PANTHER" id="PTHR21348:SF2">
    <property type="entry name" value="SULFIREDOXIN-1"/>
    <property type="match status" value="1"/>
</dbReference>
<keyword evidence="4" id="KW-0067">ATP-binding</keyword>
<evidence type="ECO:0000256" key="9">
    <source>
        <dbReference type="SAM" id="MobiDB-lite"/>
    </source>
</evidence>
<comment type="caution">
    <text evidence="11">The sequence shown here is derived from an EMBL/GenBank/DDBJ whole genome shotgun (WGS) entry which is preliminary data.</text>
</comment>
<sequence>MPSIFPSASHSPTEQDDIDMVNAPETITPSTTTGSVARSLGSVFQSHSIQAVDVPFEVINRPLPSELDEDKVQRFMKDIQNGDEFTPLEVFRVVADDGRRYYLSFGGCHRYEAHKRLGSATVRGRVINVPPSMIRQHLGASCPF</sequence>
<dbReference type="AlphaFoldDB" id="A0A1Y2G2M5"/>
<evidence type="ECO:0000256" key="7">
    <source>
        <dbReference type="ARBA" id="ARBA00023157"/>
    </source>
</evidence>
<evidence type="ECO:0000256" key="8">
    <source>
        <dbReference type="ARBA" id="ARBA00047514"/>
    </source>
</evidence>
<dbReference type="EC" id="1.8.98.2" evidence="2"/>
<dbReference type="PANTHER" id="PTHR21348">
    <property type="match status" value="1"/>
</dbReference>
<dbReference type="GO" id="GO:0034599">
    <property type="term" value="P:cellular response to oxidative stress"/>
    <property type="evidence" value="ECO:0007669"/>
    <property type="project" value="TreeGrafter"/>
</dbReference>
<dbReference type="OrthoDB" id="10023328at2759"/>
<keyword evidence="7" id="KW-1015">Disulfide bond</keyword>
<evidence type="ECO:0000313" key="12">
    <source>
        <dbReference type="Proteomes" id="UP000193467"/>
    </source>
</evidence>
<evidence type="ECO:0000256" key="6">
    <source>
        <dbReference type="ARBA" id="ARBA00023002"/>
    </source>
</evidence>
<feature type="domain" description="ParB-like N-terminal" evidence="10">
    <location>
        <begin position="53"/>
        <end position="129"/>
    </location>
</feature>
<reference evidence="11 12" key="1">
    <citation type="submission" date="2016-07" db="EMBL/GenBank/DDBJ databases">
        <title>Pervasive Adenine N6-methylation of Active Genes in Fungi.</title>
        <authorList>
            <consortium name="DOE Joint Genome Institute"/>
            <person name="Mondo S.J."/>
            <person name="Dannebaum R.O."/>
            <person name="Kuo R.C."/>
            <person name="Labutti K."/>
            <person name="Haridas S."/>
            <person name="Kuo A."/>
            <person name="Salamov A."/>
            <person name="Ahrendt S.R."/>
            <person name="Lipzen A."/>
            <person name="Sullivan W."/>
            <person name="Andreopoulos W.B."/>
            <person name="Clum A."/>
            <person name="Lindquist E."/>
            <person name="Daum C."/>
            <person name="Ramamoorthy G.K."/>
            <person name="Gryganskyi A."/>
            <person name="Culley D."/>
            <person name="Magnuson J.K."/>
            <person name="James T.Y."/>
            <person name="O'Malley M.A."/>
            <person name="Stajich J.E."/>
            <person name="Spatafora J.W."/>
            <person name="Visel A."/>
            <person name="Grigoriev I.V."/>
        </authorList>
    </citation>
    <scope>NUCLEOTIDE SEQUENCE [LARGE SCALE GENOMIC DNA]</scope>
    <source>
        <strain evidence="11 12">62-1032</strain>
    </source>
</reference>
<dbReference type="Gene3D" id="3.90.1530.10">
    <property type="entry name" value="Conserved hypothetical protein from pyrococcus furiosus pfu- 392566-001, ParB domain"/>
    <property type="match status" value="1"/>
</dbReference>
<keyword evidence="6" id="KW-0560">Oxidoreductase</keyword>
<dbReference type="STRING" id="106004.A0A1Y2G2M5"/>
<keyword evidence="12" id="KW-1185">Reference proteome</keyword>